<evidence type="ECO:0000313" key="2">
    <source>
        <dbReference type="Proteomes" id="UP000181951"/>
    </source>
</evidence>
<dbReference type="OrthoDB" id="3848264at2"/>
<sequence>MSASPLVLPPVRLLPADDLAQLALAVPLLDRALRLARWAAPHRDVDAMGELLDGDLALAAAELGLAAEEGTDEAEEGFAHTAQAWGVAVDTGLVSLEIDEEAAEATAPGETAGRAVPGEALERIAKGDPHEILDLWLTAAESALAEAASPDYEALREVMDDGEQLLLDELDWDPEEEAEFLDTALANLYALMAMDTADSGQPEGAAVPLPVLAASLVVPDEMEQPSDAVLEEVTEVMMRLDDHFRLLAPTGLLDYQPVDEALIEDDGDGDAVGAADGADELDDEEISRYGMVRLTPLGVHGMRERLSDSGALAPALGDLTGRPAAELLAVLAGYPDHAARAEAELWLAGRDDADAARDLLAAGRGDDEDAPRRRLMGQQALALLGPAAEPEIRAVLDDRELGGLARVWLTERGAPDVPAPDADMVFWLTIDTVAAQLAADDDVELVRELVRDLVARHEGFFDAAWRVDHPATAEVLEAMGRLHPDRGVAKDARKSAFKARSRAGHPS</sequence>
<gene>
    <name evidence="1" type="ORF">SAMN05216267_10081</name>
</gene>
<proteinExistence type="predicted"/>
<accession>A0A1H8ICC9</accession>
<dbReference type="Proteomes" id="UP000181951">
    <property type="component" value="Unassembled WGS sequence"/>
</dbReference>
<protein>
    <submittedName>
        <fullName evidence="1">Uncharacterized protein</fullName>
    </submittedName>
</protein>
<name>A0A1H8ICC9_9ACTN</name>
<dbReference type="AlphaFoldDB" id="A0A1H8ICC9"/>
<reference evidence="1 2" key="1">
    <citation type="submission" date="2016-10" db="EMBL/GenBank/DDBJ databases">
        <authorList>
            <person name="de Groot N.N."/>
        </authorList>
    </citation>
    <scope>NUCLEOTIDE SEQUENCE [LARGE SCALE GENOMIC DNA]</scope>
    <source>
        <strain evidence="1 2">CGMCC 4.2026</strain>
    </source>
</reference>
<organism evidence="1 2">
    <name type="scientific">Actinacidiphila rubida</name>
    <dbReference type="NCBI Taxonomy" id="310780"/>
    <lineage>
        <taxon>Bacteria</taxon>
        <taxon>Bacillati</taxon>
        <taxon>Actinomycetota</taxon>
        <taxon>Actinomycetes</taxon>
        <taxon>Kitasatosporales</taxon>
        <taxon>Streptomycetaceae</taxon>
        <taxon>Actinacidiphila</taxon>
    </lineage>
</organism>
<evidence type="ECO:0000313" key="1">
    <source>
        <dbReference type="EMBL" id="SEN65989.1"/>
    </source>
</evidence>
<dbReference type="RefSeq" id="WP_075016634.1">
    <property type="nucleotide sequence ID" value="NZ_FODD01000008.1"/>
</dbReference>
<dbReference type="EMBL" id="FODD01000008">
    <property type="protein sequence ID" value="SEN65989.1"/>
    <property type="molecule type" value="Genomic_DNA"/>
</dbReference>
<keyword evidence="2" id="KW-1185">Reference proteome</keyword>
<dbReference type="STRING" id="310780.SAMN05216267_10081"/>